<evidence type="ECO:0000313" key="4">
    <source>
        <dbReference type="Proteomes" id="UP000252477"/>
    </source>
</evidence>
<feature type="region of interest" description="Disordered" evidence="1">
    <location>
        <begin position="359"/>
        <end position="380"/>
    </location>
</feature>
<evidence type="ECO:0000256" key="1">
    <source>
        <dbReference type="SAM" id="MobiDB-lite"/>
    </source>
</evidence>
<protein>
    <submittedName>
        <fullName evidence="3">Putative immunoglobulin-blocking virulence protein</fullName>
    </submittedName>
</protein>
<accession>A0A2Z5ISA6</accession>
<feature type="compositionally biased region" description="Basic and acidic residues" evidence="1">
    <location>
        <begin position="74"/>
        <end position="111"/>
    </location>
</feature>
<feature type="compositionally biased region" description="Polar residues" evidence="1">
    <location>
        <begin position="112"/>
        <end position="126"/>
    </location>
</feature>
<feature type="domain" description="Mycoplasma immunoglobulin binding protein arm" evidence="2">
    <location>
        <begin position="198"/>
        <end position="366"/>
    </location>
</feature>
<dbReference type="Proteomes" id="UP000252477">
    <property type="component" value="Chromosome"/>
</dbReference>
<dbReference type="RefSeq" id="WP_114190648.1">
    <property type="nucleotide sequence ID" value="NZ_CP029295.1"/>
</dbReference>
<reference evidence="4" key="1">
    <citation type="journal article" date="2018" name="Microbiol. Resour. Announc.">
        <title>Complete Sequence and Annotation of the Mycoplasma phocidae Strain 105T Genome.</title>
        <authorList>
            <person name="Frasca S. Jr."/>
            <person name="Kutish G.F."/>
            <person name="Michaels D.L."/>
            <person name="Brown D.R."/>
        </authorList>
    </citation>
    <scope>NUCLEOTIDE SEQUENCE [LARGE SCALE GENOMIC DNA]</scope>
    <source>
        <strain evidence="4">105</strain>
    </source>
</reference>
<gene>
    <name evidence="3" type="ORF">DA803_00225</name>
</gene>
<dbReference type="InterPro" id="IPR058861">
    <property type="entry name" value="MIB_arm"/>
</dbReference>
<dbReference type="Pfam" id="PF26361">
    <property type="entry name" value="MIB_arm"/>
    <property type="match status" value="1"/>
</dbReference>
<sequence length="380" mass="43901">MKFFKKRKNKILFGVFASTIAASVVLGAGLYYLNSDSRSKLRSFSSTTVNPNLINNNNLDLRGVDSSITDQNLKELDKKEEQKTEDNEINTKTEQKPDEKDSKKPENDTTDKNQNANGGSQNTNENVEIGKQNNDKKDNIIANNDDKVDIAKIISEDFYFKGLKFKIKVNKLPQNNQNPSSRGQSGNPSIKLIDIEVTDQLRELNRQNIKSAFERKSPKDVLEELNHRDEQEEANYIQDNKIFFNDLFDKYHRLFDAPNDKVKEFLNEDGQKIYDSQIRDHYSNTIKSLEISEKNTRNSERLQDIQRKKVNAKNHKYIQLLKYLDYSKFKVTEKVQENLRKGILIDENEQNVYVNENGELESNSTSSSLLKNIESGNNKQ</sequence>
<feature type="region of interest" description="Disordered" evidence="1">
    <location>
        <begin position="74"/>
        <end position="140"/>
    </location>
</feature>
<dbReference type="EMBL" id="CP029295">
    <property type="protein sequence ID" value="AXE60528.1"/>
    <property type="molecule type" value="Genomic_DNA"/>
</dbReference>
<proteinExistence type="predicted"/>
<name>A0A2Z5ISA6_9BACT</name>
<feature type="compositionally biased region" description="Low complexity" evidence="1">
    <location>
        <begin position="359"/>
        <end position="370"/>
    </location>
</feature>
<dbReference type="KEGG" id="mpho:DA803_00225"/>
<evidence type="ECO:0000259" key="2">
    <source>
        <dbReference type="Pfam" id="PF26361"/>
    </source>
</evidence>
<dbReference type="OrthoDB" id="401311at2"/>
<evidence type="ECO:0000313" key="3">
    <source>
        <dbReference type="EMBL" id="AXE60528.1"/>
    </source>
</evidence>
<dbReference type="AlphaFoldDB" id="A0A2Z5ISA6"/>
<organism evidence="3 4">
    <name type="scientific">[Mycoplasma] phocae</name>
    <dbReference type="NCBI Taxonomy" id="142651"/>
    <lineage>
        <taxon>Bacteria</taxon>
        <taxon>Bacillati</taxon>
        <taxon>Mycoplasmatota</taxon>
        <taxon>Mycoplasmoidales</taxon>
        <taxon>Metamycoplasmataceae</taxon>
        <taxon>Metamycoplasma</taxon>
    </lineage>
</organism>
<keyword evidence="4" id="KW-1185">Reference proteome</keyword>